<dbReference type="InterPro" id="IPR000244">
    <property type="entry name" value="Ribosomal_bL9"/>
</dbReference>
<evidence type="ECO:0000256" key="7">
    <source>
        <dbReference type="HAMAP-Rule" id="MF_00503"/>
    </source>
</evidence>
<dbReference type="SUPFAM" id="SSF55658">
    <property type="entry name" value="L9 N-domain-like"/>
    <property type="match status" value="1"/>
</dbReference>
<dbReference type="InterPro" id="IPR020070">
    <property type="entry name" value="Ribosomal_bL9_N"/>
</dbReference>
<evidence type="ECO:0000256" key="3">
    <source>
        <dbReference type="ARBA" id="ARBA00022884"/>
    </source>
</evidence>
<protein>
    <recommendedName>
        <fullName evidence="6 7">Large ribosomal subunit protein bL9</fullName>
    </recommendedName>
</protein>
<dbReference type="RefSeq" id="WP_090586351.1">
    <property type="nucleotide sequence ID" value="NZ_CP104302.1"/>
</dbReference>
<dbReference type="PROSITE" id="PS00651">
    <property type="entry name" value="RIBOSOMAL_L9"/>
    <property type="match status" value="1"/>
</dbReference>
<evidence type="ECO:0000259" key="8">
    <source>
        <dbReference type="PROSITE" id="PS00651"/>
    </source>
</evidence>
<accession>A0A2G5P4S7</accession>
<dbReference type="NCBIfam" id="TIGR00158">
    <property type="entry name" value="L9"/>
    <property type="match status" value="1"/>
</dbReference>
<name>A0A2G5P4S7_9MYCO</name>
<comment type="caution">
    <text evidence="9">The sequence shown here is derived from an EMBL/GenBank/DDBJ whole genome shotgun (WGS) entry which is preliminary data.</text>
</comment>
<gene>
    <name evidence="7" type="primary">rplI</name>
    <name evidence="9" type="ORF">CQY22_017240</name>
</gene>
<sequence length="153" mass="16503">MKLILTTEVDHLGSAGDTVEVKDGYGRNYLLPRGLAIVATRGAQRQADDIRRAQEAKSVRDLDHAREIKDAVEGLDSVTLPVKTSGDGGKLFGSVTAAHIVNAVKKAGGPNLEKRHLHLPKLHIKAIGEHKVEVHLPHDLKAVINLNVVPEGK</sequence>
<feature type="domain" description="Ribosomal protein L9" evidence="8">
    <location>
        <begin position="13"/>
        <end position="40"/>
    </location>
</feature>
<dbReference type="GO" id="GO:0005840">
    <property type="term" value="C:ribosome"/>
    <property type="evidence" value="ECO:0007669"/>
    <property type="project" value="UniProtKB-KW"/>
</dbReference>
<dbReference type="Gene3D" id="3.10.430.100">
    <property type="entry name" value="Ribosomal protein L9, C-terminal domain"/>
    <property type="match status" value="1"/>
</dbReference>
<proteinExistence type="inferred from homology"/>
<dbReference type="GO" id="GO:0003735">
    <property type="term" value="F:structural constituent of ribosome"/>
    <property type="evidence" value="ECO:0007669"/>
    <property type="project" value="InterPro"/>
</dbReference>
<dbReference type="InterPro" id="IPR020594">
    <property type="entry name" value="Ribosomal_bL9_bac/chp"/>
</dbReference>
<evidence type="ECO:0000313" key="9">
    <source>
        <dbReference type="EMBL" id="PIB73352.1"/>
    </source>
</evidence>
<dbReference type="GO" id="GO:1990904">
    <property type="term" value="C:ribonucleoprotein complex"/>
    <property type="evidence" value="ECO:0007669"/>
    <property type="project" value="UniProtKB-KW"/>
</dbReference>
<comment type="similarity">
    <text evidence="1 7">Belongs to the bacterial ribosomal protein bL9 family.</text>
</comment>
<dbReference type="Proteomes" id="UP000230551">
    <property type="component" value="Unassembled WGS sequence"/>
</dbReference>
<dbReference type="GO" id="GO:0019843">
    <property type="term" value="F:rRNA binding"/>
    <property type="evidence" value="ECO:0007669"/>
    <property type="project" value="UniProtKB-UniRule"/>
</dbReference>
<dbReference type="GO" id="GO:0006412">
    <property type="term" value="P:translation"/>
    <property type="evidence" value="ECO:0007669"/>
    <property type="project" value="UniProtKB-UniRule"/>
</dbReference>
<dbReference type="InterPro" id="IPR036935">
    <property type="entry name" value="Ribosomal_bL9_N_sf"/>
</dbReference>
<evidence type="ECO:0000256" key="5">
    <source>
        <dbReference type="ARBA" id="ARBA00023274"/>
    </source>
</evidence>
<dbReference type="InterPro" id="IPR020069">
    <property type="entry name" value="Ribosomal_bL9_C"/>
</dbReference>
<evidence type="ECO:0000313" key="10">
    <source>
        <dbReference type="Proteomes" id="UP000230551"/>
    </source>
</evidence>
<evidence type="ECO:0000256" key="6">
    <source>
        <dbReference type="ARBA" id="ARBA00035292"/>
    </source>
</evidence>
<comment type="function">
    <text evidence="7">Binds to the 23S rRNA.</text>
</comment>
<dbReference type="InterPro" id="IPR009027">
    <property type="entry name" value="Ribosomal_bL9/RNase_H1_N"/>
</dbReference>
<keyword evidence="5 7" id="KW-0687">Ribonucleoprotein</keyword>
<evidence type="ECO:0000256" key="2">
    <source>
        <dbReference type="ARBA" id="ARBA00022730"/>
    </source>
</evidence>
<dbReference type="Pfam" id="PF03948">
    <property type="entry name" value="Ribosomal_L9_C"/>
    <property type="match status" value="1"/>
</dbReference>
<dbReference type="FunFam" id="3.40.5.10:FF:000003">
    <property type="entry name" value="50S ribosomal protein L9"/>
    <property type="match status" value="1"/>
</dbReference>
<dbReference type="InterPro" id="IPR036791">
    <property type="entry name" value="Ribosomal_bL9_C_sf"/>
</dbReference>
<reference evidence="9 10" key="1">
    <citation type="journal article" date="2017" name="Infect. Genet. Evol.">
        <title>The new phylogeny of the genus Mycobacterium: The old and the news.</title>
        <authorList>
            <person name="Tortoli E."/>
            <person name="Fedrizzi T."/>
            <person name="Meehan C.J."/>
            <person name="Trovato A."/>
            <person name="Grottola A."/>
            <person name="Giacobazzi E."/>
            <person name="Serpini G.F."/>
            <person name="Tagliazucchi S."/>
            <person name="Fabio A."/>
            <person name="Bettua C."/>
            <person name="Bertorelli R."/>
            <person name="Frascaro F."/>
            <person name="De Sanctis V."/>
            <person name="Pecorari M."/>
            <person name="Jousson O."/>
            <person name="Segata N."/>
            <person name="Cirillo D.M."/>
        </authorList>
    </citation>
    <scope>NUCLEOTIDE SEQUENCE [LARGE SCALE GENOMIC DNA]</scope>
    <source>
        <strain evidence="9 10">CIP1034565</strain>
    </source>
</reference>
<dbReference type="EMBL" id="PDCN02000033">
    <property type="protein sequence ID" value="PIB73352.1"/>
    <property type="molecule type" value="Genomic_DNA"/>
</dbReference>
<dbReference type="PANTHER" id="PTHR21368">
    <property type="entry name" value="50S RIBOSOMAL PROTEIN L9"/>
    <property type="match status" value="1"/>
</dbReference>
<dbReference type="STRING" id="85968.GCA_900073015_00789"/>
<evidence type="ECO:0000256" key="1">
    <source>
        <dbReference type="ARBA" id="ARBA00010605"/>
    </source>
</evidence>
<dbReference type="AlphaFoldDB" id="A0A2G5P4S7"/>
<keyword evidence="10" id="KW-1185">Reference proteome</keyword>
<organism evidence="9 10">
    <name type="scientific">Mycolicibacterium brumae</name>
    <dbReference type="NCBI Taxonomy" id="85968"/>
    <lineage>
        <taxon>Bacteria</taxon>
        <taxon>Bacillati</taxon>
        <taxon>Actinomycetota</taxon>
        <taxon>Actinomycetes</taxon>
        <taxon>Mycobacteriales</taxon>
        <taxon>Mycobacteriaceae</taxon>
        <taxon>Mycolicibacterium</taxon>
    </lineage>
</organism>
<dbReference type="HAMAP" id="MF_00503">
    <property type="entry name" value="Ribosomal_bL9"/>
    <property type="match status" value="1"/>
</dbReference>
<dbReference type="Pfam" id="PF01281">
    <property type="entry name" value="Ribosomal_L9_N"/>
    <property type="match status" value="1"/>
</dbReference>
<dbReference type="OrthoDB" id="9788336at2"/>
<evidence type="ECO:0000256" key="4">
    <source>
        <dbReference type="ARBA" id="ARBA00022980"/>
    </source>
</evidence>
<keyword evidence="4 7" id="KW-0689">Ribosomal protein</keyword>
<keyword evidence="3 7" id="KW-0694">RNA-binding</keyword>
<dbReference type="SUPFAM" id="SSF55653">
    <property type="entry name" value="Ribosomal protein L9 C-domain"/>
    <property type="match status" value="1"/>
</dbReference>
<dbReference type="Gene3D" id="3.40.5.10">
    <property type="entry name" value="Ribosomal protein L9, N-terminal domain"/>
    <property type="match status" value="1"/>
</dbReference>
<keyword evidence="2 7" id="KW-0699">rRNA-binding</keyword>